<sequence>MNIIKKYLNLLKMLLAKVIETKNFNSTKNANDVKNVNVKCYRDNGDGTMDWVDCPVIFIEGTTKE</sequence>
<dbReference type="EMBL" id="BK029940">
    <property type="protein sequence ID" value="DAD55728.1"/>
    <property type="molecule type" value="Genomic_DNA"/>
</dbReference>
<proteinExistence type="predicted"/>
<evidence type="ECO:0000313" key="1">
    <source>
        <dbReference type="EMBL" id="DAD55728.1"/>
    </source>
</evidence>
<name>A0A8D9PEE5_9VIRU</name>
<reference evidence="1" key="1">
    <citation type="journal article" date="2021" name="Proc. Natl. Acad. Sci. U.S.A.">
        <title>A Catalog of Tens of Thousands of Viruses from Human Metagenomes Reveals Hidden Associations with Chronic Diseases.</title>
        <authorList>
            <person name="Tisza M.J."/>
            <person name="Buck C.B."/>
        </authorList>
    </citation>
    <scope>NUCLEOTIDE SEQUENCE</scope>
    <source>
        <strain evidence="1">CtOZu12</strain>
    </source>
</reference>
<accession>A0A8D9PEE5</accession>
<organism evidence="1">
    <name type="scientific">Bacteriophage sp</name>
    <dbReference type="NCBI Taxonomy" id="38018"/>
    <lineage>
        <taxon>Viruses</taxon>
    </lineage>
</organism>
<protein>
    <submittedName>
        <fullName evidence="1">Uncharacterized protein</fullName>
    </submittedName>
</protein>